<accession>A0A1F4U4U8</accession>
<dbReference type="EMBL" id="MEUJ01000005">
    <property type="protein sequence ID" value="OGC39850.1"/>
    <property type="molecule type" value="Genomic_DNA"/>
</dbReference>
<organism evidence="2 3">
    <name type="scientific">candidate division WOR-1 bacterium RIFOXYC2_FULL_46_14</name>
    <dbReference type="NCBI Taxonomy" id="1802587"/>
    <lineage>
        <taxon>Bacteria</taxon>
        <taxon>Bacillati</taxon>
        <taxon>Saganbacteria</taxon>
    </lineage>
</organism>
<dbReference type="Proteomes" id="UP000179242">
    <property type="component" value="Unassembled WGS sequence"/>
</dbReference>
<feature type="region of interest" description="Disordered" evidence="1">
    <location>
        <begin position="118"/>
        <end position="139"/>
    </location>
</feature>
<comment type="caution">
    <text evidence="2">The sequence shown here is derived from an EMBL/GenBank/DDBJ whole genome shotgun (WGS) entry which is preliminary data.</text>
</comment>
<evidence type="ECO:0000313" key="3">
    <source>
        <dbReference type="Proteomes" id="UP000179242"/>
    </source>
</evidence>
<gene>
    <name evidence="2" type="ORF">A2438_04965</name>
</gene>
<proteinExistence type="predicted"/>
<sequence>MRGVELSPELAKLVPDAANFICAALKKQGVVFSLEGKLVPAELLPDFLRSKGLSPQQQGAIALHLYSSIDSGLLPLPTNHGAPVVVKESAKQLAANSTANAKFVLGLKRAADKKNPTALLENKPSTPGVHPNTVRHPAYSDPLRQLAQTKKTAGAKRDEAPSSETRVASLGKLLQGAGIDPKITSGAIKELTILGKRYA</sequence>
<evidence type="ECO:0000313" key="2">
    <source>
        <dbReference type="EMBL" id="OGC39850.1"/>
    </source>
</evidence>
<evidence type="ECO:0000256" key="1">
    <source>
        <dbReference type="SAM" id="MobiDB-lite"/>
    </source>
</evidence>
<dbReference type="AlphaFoldDB" id="A0A1F4U4U8"/>
<name>A0A1F4U4U8_UNCSA</name>
<protein>
    <submittedName>
        <fullName evidence="2">Uncharacterized protein</fullName>
    </submittedName>
</protein>
<reference evidence="2 3" key="1">
    <citation type="journal article" date="2016" name="Nat. Commun.">
        <title>Thousands of microbial genomes shed light on interconnected biogeochemical processes in an aquifer system.</title>
        <authorList>
            <person name="Anantharaman K."/>
            <person name="Brown C.T."/>
            <person name="Hug L.A."/>
            <person name="Sharon I."/>
            <person name="Castelle C.J."/>
            <person name="Probst A.J."/>
            <person name="Thomas B.C."/>
            <person name="Singh A."/>
            <person name="Wilkins M.J."/>
            <person name="Karaoz U."/>
            <person name="Brodie E.L."/>
            <person name="Williams K.H."/>
            <person name="Hubbard S.S."/>
            <person name="Banfield J.F."/>
        </authorList>
    </citation>
    <scope>NUCLEOTIDE SEQUENCE [LARGE SCALE GENOMIC DNA]</scope>
</reference>